<accession>A0A2S0PA47</accession>
<dbReference type="Gene3D" id="3.30.420.140">
    <property type="entry name" value="YqgF/RNase H-like domain"/>
    <property type="match status" value="1"/>
</dbReference>
<proteinExistence type="inferred from homology"/>
<sequence>MIMNGTYLGFDFGEVRIGVAVGERLVALAHPLETLATPNNDERFARIATLLHDWQPEGLVVGLPTHADGTPHEMTRLARRFAQRLHGRFGLPVFLVDERHTSLVAEEMLREAGLRGRRQKPALDQIAAQLILQTYFDGGGEALDVKGGSEERE</sequence>
<dbReference type="GO" id="GO:0000967">
    <property type="term" value="P:rRNA 5'-end processing"/>
    <property type="evidence" value="ECO:0007669"/>
    <property type="project" value="UniProtKB-UniRule"/>
</dbReference>
<keyword evidence="3 5" id="KW-0540">Nuclease</keyword>
<dbReference type="InterPro" id="IPR037027">
    <property type="entry name" value="YqgF/RNaseH-like_dom_sf"/>
</dbReference>
<comment type="function">
    <text evidence="5">Could be a nuclease involved in processing of the 5'-end of pre-16S rRNA.</text>
</comment>
<dbReference type="CDD" id="cd16964">
    <property type="entry name" value="YqgF"/>
    <property type="match status" value="1"/>
</dbReference>
<dbReference type="KEGG" id="maer:DAI18_09310"/>
<dbReference type="InterPro" id="IPR012337">
    <property type="entry name" value="RNaseH-like_sf"/>
</dbReference>
<keyword evidence="4 5" id="KW-0378">Hydrolase</keyword>
<evidence type="ECO:0000313" key="7">
    <source>
        <dbReference type="EMBL" id="AVY94215.1"/>
    </source>
</evidence>
<dbReference type="GO" id="GO:0005829">
    <property type="term" value="C:cytosol"/>
    <property type="evidence" value="ECO:0007669"/>
    <property type="project" value="TreeGrafter"/>
</dbReference>
<comment type="subcellular location">
    <subcellularLocation>
        <location evidence="5">Cytoplasm</location>
    </subcellularLocation>
</comment>
<name>A0A2S0PA47_9NEIS</name>
<evidence type="ECO:0000256" key="3">
    <source>
        <dbReference type="ARBA" id="ARBA00022722"/>
    </source>
</evidence>
<dbReference type="PANTHER" id="PTHR33317">
    <property type="entry name" value="POLYNUCLEOTIDYL TRANSFERASE, RIBONUCLEASE H-LIKE SUPERFAMILY PROTEIN"/>
    <property type="match status" value="1"/>
</dbReference>
<evidence type="ECO:0000313" key="8">
    <source>
        <dbReference type="Proteomes" id="UP000244173"/>
    </source>
</evidence>
<evidence type="ECO:0000256" key="5">
    <source>
        <dbReference type="HAMAP-Rule" id="MF_00651"/>
    </source>
</evidence>
<dbReference type="HAMAP" id="MF_00651">
    <property type="entry name" value="Nuclease_YqgF"/>
    <property type="match status" value="1"/>
</dbReference>
<reference evidence="7 8" key="1">
    <citation type="submission" date="2018-04" db="EMBL/GenBank/DDBJ databases">
        <title>Denitrifier Microvirgula.</title>
        <authorList>
            <person name="Anderson E."/>
            <person name="Jang J."/>
            <person name="Ishii S."/>
        </authorList>
    </citation>
    <scope>NUCLEOTIDE SEQUENCE [LARGE SCALE GENOMIC DNA]</scope>
    <source>
        <strain evidence="7 8">BE2.4</strain>
    </source>
</reference>
<dbReference type="InterPro" id="IPR006641">
    <property type="entry name" value="YqgF/RNaseH-like_dom"/>
</dbReference>
<dbReference type="Pfam" id="PF03652">
    <property type="entry name" value="RuvX"/>
    <property type="match status" value="1"/>
</dbReference>
<dbReference type="EC" id="3.1.-.-" evidence="5"/>
<comment type="similarity">
    <text evidence="5">Belongs to the YqgF HJR family.</text>
</comment>
<dbReference type="Proteomes" id="UP000244173">
    <property type="component" value="Chromosome"/>
</dbReference>
<dbReference type="GO" id="GO:0004518">
    <property type="term" value="F:nuclease activity"/>
    <property type="evidence" value="ECO:0007669"/>
    <property type="project" value="UniProtKB-KW"/>
</dbReference>
<dbReference type="RefSeq" id="WP_028499546.1">
    <property type="nucleotide sequence ID" value="NZ_CALFSO010000053.1"/>
</dbReference>
<dbReference type="NCBIfam" id="TIGR00250">
    <property type="entry name" value="RNAse_H_YqgF"/>
    <property type="match status" value="1"/>
</dbReference>
<organism evidence="7 8">
    <name type="scientific">Microvirgula aerodenitrificans</name>
    <dbReference type="NCBI Taxonomy" id="57480"/>
    <lineage>
        <taxon>Bacteria</taxon>
        <taxon>Pseudomonadati</taxon>
        <taxon>Pseudomonadota</taxon>
        <taxon>Betaproteobacteria</taxon>
        <taxon>Neisseriales</taxon>
        <taxon>Aquaspirillaceae</taxon>
        <taxon>Microvirgula</taxon>
    </lineage>
</organism>
<gene>
    <name evidence="7" type="ORF">DAI18_09310</name>
</gene>
<dbReference type="SUPFAM" id="SSF53098">
    <property type="entry name" value="Ribonuclease H-like"/>
    <property type="match status" value="1"/>
</dbReference>
<feature type="domain" description="YqgF/RNase H-like" evidence="6">
    <location>
        <begin position="5"/>
        <end position="105"/>
    </location>
</feature>
<dbReference type="OrthoDB" id="9796140at2"/>
<dbReference type="STRING" id="1122240.GCA_000620105_02535"/>
<dbReference type="AlphaFoldDB" id="A0A2S0PA47"/>
<dbReference type="PANTHER" id="PTHR33317:SF4">
    <property type="entry name" value="POLYNUCLEOTIDYL TRANSFERASE, RIBONUCLEASE H-LIKE SUPERFAMILY PROTEIN"/>
    <property type="match status" value="1"/>
</dbReference>
<keyword evidence="1 5" id="KW-0963">Cytoplasm</keyword>
<keyword evidence="8" id="KW-1185">Reference proteome</keyword>
<dbReference type="EMBL" id="CP028519">
    <property type="protein sequence ID" value="AVY94215.1"/>
    <property type="molecule type" value="Genomic_DNA"/>
</dbReference>
<protein>
    <recommendedName>
        <fullName evidence="5">Putative pre-16S rRNA nuclease</fullName>
        <ecNumber evidence="5">3.1.-.-</ecNumber>
    </recommendedName>
</protein>
<keyword evidence="2 5" id="KW-0690">Ribosome biogenesis</keyword>
<evidence type="ECO:0000256" key="2">
    <source>
        <dbReference type="ARBA" id="ARBA00022517"/>
    </source>
</evidence>
<evidence type="ECO:0000256" key="4">
    <source>
        <dbReference type="ARBA" id="ARBA00022801"/>
    </source>
</evidence>
<dbReference type="InterPro" id="IPR005227">
    <property type="entry name" value="YqgF"/>
</dbReference>
<evidence type="ECO:0000256" key="1">
    <source>
        <dbReference type="ARBA" id="ARBA00022490"/>
    </source>
</evidence>
<dbReference type="GO" id="GO:0016788">
    <property type="term" value="F:hydrolase activity, acting on ester bonds"/>
    <property type="evidence" value="ECO:0007669"/>
    <property type="project" value="UniProtKB-UniRule"/>
</dbReference>
<dbReference type="SMART" id="SM00732">
    <property type="entry name" value="YqgFc"/>
    <property type="match status" value="1"/>
</dbReference>
<evidence type="ECO:0000259" key="6">
    <source>
        <dbReference type="SMART" id="SM00732"/>
    </source>
</evidence>